<evidence type="ECO:0000256" key="7">
    <source>
        <dbReference type="ARBA" id="ARBA00023017"/>
    </source>
</evidence>
<dbReference type="PANTHER" id="PTHR22878:SF70">
    <property type="entry name" value="DYNEIN HEAVY CHAIN 2, AXONEMAL"/>
    <property type="match status" value="1"/>
</dbReference>
<dbReference type="Pfam" id="PF17857">
    <property type="entry name" value="AAA_lid_1"/>
    <property type="match status" value="1"/>
</dbReference>
<dbReference type="Pfam" id="PF18199">
    <property type="entry name" value="Dynein_C"/>
    <property type="match status" value="2"/>
</dbReference>
<dbReference type="InterPro" id="IPR026983">
    <property type="entry name" value="DHC"/>
</dbReference>
<reference evidence="17" key="2">
    <citation type="submission" date="2025-08" db="UniProtKB">
        <authorList>
            <consortium name="Ensembl"/>
        </authorList>
    </citation>
    <scope>IDENTIFICATION</scope>
</reference>
<evidence type="ECO:0000256" key="10">
    <source>
        <dbReference type="ARBA" id="ARBA00023175"/>
    </source>
</evidence>
<dbReference type="GeneTree" id="ENSGT00940000154280"/>
<dbReference type="Gene3D" id="1.10.8.710">
    <property type="match status" value="1"/>
</dbReference>
<dbReference type="PANTHER" id="PTHR22878">
    <property type="entry name" value="DYNEIN HEAVY CHAIN 6, AXONEMAL-LIKE-RELATED"/>
    <property type="match status" value="1"/>
</dbReference>
<accession>A0A8W4FAL2</accession>
<dbReference type="InterPro" id="IPR024743">
    <property type="entry name" value="Dynein_HC_stalk"/>
</dbReference>
<dbReference type="InterPro" id="IPR027417">
    <property type="entry name" value="P-loop_NTPase"/>
</dbReference>
<dbReference type="FunFam" id="1.20.58.1120:FF:000005">
    <property type="entry name" value="Dynein, axonemal, heavy chain 12"/>
    <property type="match status" value="1"/>
</dbReference>
<keyword evidence="15" id="KW-0732">Signal</keyword>
<dbReference type="Pfam" id="PF03028">
    <property type="entry name" value="Dynein_heavy"/>
    <property type="match status" value="1"/>
</dbReference>
<evidence type="ECO:0000256" key="2">
    <source>
        <dbReference type="ARBA" id="ARBA00008887"/>
    </source>
</evidence>
<evidence type="ECO:0000256" key="3">
    <source>
        <dbReference type="ARBA" id="ARBA00022490"/>
    </source>
</evidence>
<dbReference type="Pfam" id="PF12775">
    <property type="entry name" value="AAA_7"/>
    <property type="match status" value="1"/>
</dbReference>
<feature type="domain" description="AAA+ ATPase" evidence="16">
    <location>
        <begin position="452"/>
        <end position="589"/>
    </location>
</feature>
<feature type="transmembrane region" description="Helical" evidence="14">
    <location>
        <begin position="1219"/>
        <end position="1240"/>
    </location>
</feature>
<dbReference type="FunFam" id="3.40.50.300:FF:001112">
    <property type="entry name" value="Dynein heavy chain 12, axonemal"/>
    <property type="match status" value="1"/>
</dbReference>
<dbReference type="GO" id="GO:0008569">
    <property type="term" value="F:minus-end-directed microtubule motor activity"/>
    <property type="evidence" value="ECO:0007669"/>
    <property type="project" value="InterPro"/>
</dbReference>
<dbReference type="InterPro" id="IPR043160">
    <property type="entry name" value="Dynein_C_barrel"/>
</dbReference>
<evidence type="ECO:0000313" key="17">
    <source>
        <dbReference type="Ensembl" id="ENSSSCP00000076436.1"/>
    </source>
</evidence>
<dbReference type="Pfam" id="PF17852">
    <property type="entry name" value="Dynein_AAA_lid"/>
    <property type="match status" value="1"/>
</dbReference>
<evidence type="ECO:0000313" key="18">
    <source>
        <dbReference type="Proteomes" id="UP000008227"/>
    </source>
</evidence>
<dbReference type="Gene3D" id="3.10.490.20">
    <property type="match status" value="1"/>
</dbReference>
<dbReference type="CDD" id="cd00009">
    <property type="entry name" value="AAA"/>
    <property type="match status" value="1"/>
</dbReference>
<dbReference type="FunFam" id="3.40.50.300:FF:002141">
    <property type="entry name" value="Dynein heavy chain"/>
    <property type="match status" value="1"/>
</dbReference>
<dbReference type="Pfam" id="PF12780">
    <property type="entry name" value="AAA_8"/>
    <property type="match status" value="1"/>
</dbReference>
<dbReference type="Gene3D" id="1.20.58.1120">
    <property type="match status" value="1"/>
</dbReference>
<comment type="similarity">
    <text evidence="2">Belongs to the dynein heavy chain family.</text>
</comment>
<dbReference type="FunFam" id="1.20.1270.280:FF:000001">
    <property type="entry name" value="dynein heavy chain 7, axonemal"/>
    <property type="match status" value="1"/>
</dbReference>
<evidence type="ECO:0000256" key="12">
    <source>
        <dbReference type="ARBA" id="ARBA00023273"/>
    </source>
</evidence>
<comment type="subcellular location">
    <subcellularLocation>
        <location evidence="1">Cytoplasm</location>
        <location evidence="1">Cytoskeleton</location>
        <location evidence="1">Cilium axoneme</location>
    </subcellularLocation>
</comment>
<name>A0A8W4FAL2_PIG</name>
<evidence type="ECO:0000256" key="15">
    <source>
        <dbReference type="SAM" id="SignalP"/>
    </source>
</evidence>
<dbReference type="FunFam" id="3.40.50.300:FF:000223">
    <property type="entry name" value="Dynein heavy chain 3, axonemal"/>
    <property type="match status" value="1"/>
</dbReference>
<dbReference type="SUPFAM" id="SSF52540">
    <property type="entry name" value="P-loop containing nucleoside triphosphate hydrolases"/>
    <property type="match status" value="4"/>
</dbReference>
<evidence type="ECO:0000256" key="11">
    <source>
        <dbReference type="ARBA" id="ARBA00023212"/>
    </source>
</evidence>
<dbReference type="Pfam" id="PF08393">
    <property type="entry name" value="DHC_N2"/>
    <property type="match status" value="1"/>
</dbReference>
<keyword evidence="6" id="KW-0067">ATP-binding</keyword>
<evidence type="ECO:0000256" key="13">
    <source>
        <dbReference type="SAM" id="Coils"/>
    </source>
</evidence>
<keyword evidence="14" id="KW-1133">Transmembrane helix</keyword>
<dbReference type="GO" id="GO:0005874">
    <property type="term" value="C:microtubule"/>
    <property type="evidence" value="ECO:0007669"/>
    <property type="project" value="UniProtKB-KW"/>
</dbReference>
<dbReference type="FunFam" id="3.40.50.300:FF:000362">
    <property type="entry name" value="Dynein, axonemal, heavy chain 6"/>
    <property type="match status" value="1"/>
</dbReference>
<dbReference type="SMART" id="SM00382">
    <property type="entry name" value="AAA"/>
    <property type="match status" value="2"/>
</dbReference>
<keyword evidence="7" id="KW-0243">Dynein</keyword>
<feature type="transmembrane region" description="Helical" evidence="14">
    <location>
        <begin position="1351"/>
        <end position="1370"/>
    </location>
</feature>
<dbReference type="InterPro" id="IPR041466">
    <property type="entry name" value="Dynein_AAA5_ext"/>
</dbReference>
<dbReference type="FunFam" id="3.40.50.300:FF:000063">
    <property type="entry name" value="dynein heavy chain 6, axonemal"/>
    <property type="match status" value="1"/>
</dbReference>
<dbReference type="FunFam" id="3.20.180.20:FF:000003">
    <property type="entry name" value="Dynein heavy chain 12, axonemal"/>
    <property type="match status" value="1"/>
</dbReference>
<keyword evidence="8 13" id="KW-0175">Coiled coil</keyword>
<dbReference type="Gene3D" id="1.20.1270.280">
    <property type="match status" value="1"/>
</dbReference>
<feature type="coiled-coil region" evidence="13">
    <location>
        <begin position="1839"/>
        <end position="1904"/>
    </location>
</feature>
<keyword evidence="11" id="KW-0206">Cytoskeleton</keyword>
<dbReference type="Gene3D" id="6.10.140.1060">
    <property type="match status" value="1"/>
</dbReference>
<dbReference type="InterPro" id="IPR041228">
    <property type="entry name" value="Dynein_C"/>
</dbReference>
<dbReference type="FunFam" id="1.10.8.1220:FF:000001">
    <property type="entry name" value="Dynein axonemal heavy chain 5"/>
    <property type="match status" value="1"/>
</dbReference>
<sequence length="3023" mass="345164">FIFFVFLPFLGLLPEACGGSQARGLIGAVATGLCQSHSNAGSEPCLRPTPQLTEFSLEKAMHTMMGIWDDMAFHISLYRDTGVCILSSVDEIQALLDDQIIKTQTMRGSPFIKPFEKEIKAWEDRLIRIQETIDEWLKVQAHWLYLEPIFCSEDIMQQMPEEGRQFQTVDRHWRDIMRFCVLAATSLTGLLEKLQNCNELLEKIMKGLNAYLEKKRLFFPRFFFLSNDEMLEILSETKDPLRVQPHLKKCFEGIAKLEFLPNLDIKAMYSSEGERVELIALISTSAARGAVEKWLIQVEDLMLRSIHDVIAAARLVRDWVREWPGQVVLCVSQMFWTSETQEKYYKELQNQLNDIVELVRGKLSKQTRITLGALVTIDVHARDVVMDMINMGVSHDTDFQWLAQLRYYWEYENARVRIINCNVKYAYEYLGNSPRLVRFLIHFYFFRCAFYLNLGGAPEGPAGTGKTETTKDLAKALAVQCVVFNCSDGLDYLAMGKFFKGLASSGAWACFDEFNRIELEVLSVVAQQILCIQRAIQQKLEVFIFEGTELKLNPNCFVAITMNPGYAGRSELPDNLKVIFLRLVNENVTVAMMVPNYALIAEISLYSYGFLNAKPLSVKIVMTYRLCSEQLSSQFHYDYGMRAVKAVLVAAGNLKLKFPNENEDILLLRSIKDVNEPKFLSHDIPLFNGITSDLFPGVKLPEADYQEFLECAYEACKVHNLQPVKFFLEKMIQTYEMMIVRHGFMLVGEPFAAKTKVLHMLAETLTLMNERGYGEEEKVIYRTINPKSITMGQLFGQFDPVSHEWTDGIVANTFREFALLETPDRKWVVFDGPIDTLWIESMNTVLDDNKKLCLMSGEIIQMSPQMSLIFEAMDLSQASPATISRCGMIYLEPSQLGWKPLVSSWLNSLKGPLQEPDHQALLKGLFDCHWPMPEPQQRGILTIYHLHHISWQRGILNPLNEARDQTRNLMACFIFSLIWSIGGSCDTDGRLVFDIYIRLVIQGKDENNPIPDSVGKWECPFDEKGLVYDYITNLGDKRVKIQDIIVPTMDTIRYTFLMDLSITYAKPLLFVGPTGTGKSVYVKDKLMNHLEKDLYFPFYVNFSARTSANQVQNIIMARLDKRRKGVFGPPMGKKCIIFIDDMNMPALEKYGAQPPIELLRQFFDSGNWYDLKDTSKITLVDIELIAAMGPPGGGRNPVTPRFIRHFNICTINTFSDETMIRIFSSITVSILFLLCCFFHIQIYKQSMENLLPTPTKSHYIFNLRDFSRVIRGCLLIEREAVENKHTMTRLFVHEVLRVFYDRLINDNDRFWLFTLTRNVVRDHFKESFENIFSHLRKGNAPESKTIIICKYTFAFIFSSIIILIFHRYVLEHLSRICRILKQSGGNALLVGLGGSGRQSLTCLATSMAKMQIFQPEISKSYGMNEWREDMKKTVFLITDTQIKEEAFLEDIDSVLNTGEVPNIFAADEKQEGVRPMAQAGNKHDQLSPLALFAFFVNRCKDNLHVVVAFSPIGDAFRNRLRQFPSLINCCTIDWFQPWPEDALELVAVKFLETLELTEVERQEIVPICKHFHTSIMDLSERFLHELGRHNYVTATSYLELIASFRQLLTKKRQAVMEAKQRYVNGLDKLAFAESQVGEMKMELVQLQPKLEEAKVIEIESAQVEAKRKFVKFDEEIASGKAEEAQALKNECESDLAEAIPALEAALSALDTLKPADITIVKSMKNPPSGVKLVMAAVCVMKDIKPEKISDPSGTGGKILDYWGPSKKLLGDMNFLRDLREYDKDNIPVSFIKIRGEYLTNPEFDPPKVAKASSAAEGLCKWIMAMEVYDRVAKVVAPKKARLTEAQKSLAETMELLNQKREELTAVEHHLENLQRIFLEKTEEKARLEDQVELCAKKLERASKLIGGLGGEKSRWAQAADDLQTVYENLTGDVLVSAGVIAYLGAFTSDFRQTCTEDWSTLCKEKKIPCSQEFSLSKTLGDPVKIRAWNIAGLPTDTFSIDNGVIVNNSRRWPLMIDPQGQANKWIKNSEKENQLSVIKLSDSDYMRTLENCIQFGTPLLLENVGEELDPSLEPLLLRQTFKQGGIDCIRLGEVIIEYSFDFKFYITTKLRNPHYMPELATKVSLLNFMITPEGLEDQLLGIVVAKERPELEEERNALILQSAANKKQLKDIEKKILETLSSSEGNILEDESAIKVLDSAKLMSNEITKKQQIAEKTELKIAESREGYRPIAKHSSVLFFSIADLANIDPMYQYSLTWFVNLYINSIHDSNKSKILEKRLRYLNDHFTYNLYCNICRSLFEKDKLLFSFLLCANLLLAKKEIEYQELMFLLTGGVSLKSAEKNPDPSWLQDKSWEEICHASEFPAFKGLRDHFCDNITEWRKIYDSKEPHNAKFPVPMDKRLNDLQKIIILRCLRPDKITPAITNYVTDKLGKKFVEPPPFDLTKSYLDSNCTIPLIFVLSPGADPMASLLKFANDKAMSGSKFQAISLGQGQGPIATKMIKAATEEGTWVCLQNCHLAVSWMPMLEKICEDFTPEVCNSSFRLWLTSYPSPKFPVTILQNGVKMTNEPPTGLRLNLLQSYLTDPVSDPQFFNGCEGKELAWEKLLFGVCFFHALVQERKKFGPLGWNIPYGFNESDLRISIRQLQLFINEYDTIPFEAISYLTGECNYGGRVTDDWDRRLLLTMLADFYNPHIIENSHYKFSPSGNYFAPPKGTYNDYIEFIKKLPFIQHPEIFGLHENVDISKDLQQTKILFESLLLTQGGIKQTGSSGSADQILLQITKDILNKLPNDFDIESALLKYPVRYEESMNTVLVQEMERFNNLIKTIRNTLRDLEKAIKGVVVMDSALEALSGSLLVGKVPEMWAQRSYPSLKPLGSYITDFLARLNFLQDWYNSGKPCVFWLSGFFFTQAFLTGAMQNYARKYTIPIDVLGYEFEVHGLLAEQHPKLLFDLMPIIWIKPTKKAQIVKSNAYVCPLYKTSERKGTLSTTGHSTNFVIAMLLKTDQPTQHWIKRGVALLCQLDD</sequence>
<organism evidence="17 18">
    <name type="scientific">Sus scrofa</name>
    <name type="common">Pig</name>
    <dbReference type="NCBI Taxonomy" id="9823"/>
    <lineage>
        <taxon>Eukaryota</taxon>
        <taxon>Metazoa</taxon>
        <taxon>Chordata</taxon>
        <taxon>Craniata</taxon>
        <taxon>Vertebrata</taxon>
        <taxon>Euteleostomi</taxon>
        <taxon>Mammalia</taxon>
        <taxon>Eutheria</taxon>
        <taxon>Laurasiatheria</taxon>
        <taxon>Artiodactyla</taxon>
        <taxon>Suina</taxon>
        <taxon>Suidae</taxon>
        <taxon>Sus</taxon>
    </lineage>
</organism>
<dbReference type="FunFam" id="1.20.140.100:FF:000004">
    <property type="entry name" value="Dynein axonemal heavy chain 6"/>
    <property type="match status" value="1"/>
</dbReference>
<dbReference type="GO" id="GO:0005930">
    <property type="term" value="C:axoneme"/>
    <property type="evidence" value="ECO:0007669"/>
    <property type="project" value="UniProtKB-SubCell"/>
</dbReference>
<dbReference type="GO" id="GO:0005524">
    <property type="term" value="F:ATP binding"/>
    <property type="evidence" value="ECO:0007669"/>
    <property type="project" value="UniProtKB-KW"/>
</dbReference>
<feature type="chain" id="PRO_5036503054" evidence="15">
    <location>
        <begin position="19"/>
        <end position="3023"/>
    </location>
</feature>
<keyword evidence="12" id="KW-0966">Cell projection</keyword>
<evidence type="ECO:0000256" key="5">
    <source>
        <dbReference type="ARBA" id="ARBA00022741"/>
    </source>
</evidence>
<dbReference type="FunFam" id="1.10.8.710:FF:000004">
    <property type="entry name" value="Dynein axonemal heavy chain 6"/>
    <property type="match status" value="1"/>
</dbReference>
<dbReference type="FunFam" id="1.10.8.720:FF:000001">
    <property type="entry name" value="dynein heavy chain 7, axonemal"/>
    <property type="match status" value="1"/>
</dbReference>
<dbReference type="Gene3D" id="1.20.920.30">
    <property type="match status" value="1"/>
</dbReference>
<dbReference type="Pfam" id="PF12774">
    <property type="entry name" value="AAA_6"/>
    <property type="match status" value="1"/>
</dbReference>
<dbReference type="InterPro" id="IPR004273">
    <property type="entry name" value="Dynein_heavy_D6_P-loop"/>
</dbReference>
<protein>
    <submittedName>
        <fullName evidence="17">Dynein axonemal heavy chain 12</fullName>
    </submittedName>
</protein>
<keyword evidence="9" id="KW-0969">Cilium</keyword>
<dbReference type="Gene3D" id="3.20.180.20">
    <property type="entry name" value="Dynein heavy chain, N-terminal domain 2"/>
    <property type="match status" value="1"/>
</dbReference>
<dbReference type="Gene3D" id="3.40.50.300">
    <property type="entry name" value="P-loop containing nucleotide triphosphate hydrolases"/>
    <property type="match status" value="5"/>
</dbReference>
<dbReference type="InterPro" id="IPR042222">
    <property type="entry name" value="Dynein_2_N"/>
</dbReference>
<dbReference type="Gene3D" id="1.10.8.1220">
    <property type="match status" value="1"/>
</dbReference>
<dbReference type="FunFam" id="3.10.490.20:FF:000009">
    <property type="entry name" value="Dynein heavy chain 4"/>
    <property type="match status" value="1"/>
</dbReference>
<keyword evidence="5" id="KW-0547">Nucleotide-binding</keyword>
<dbReference type="InterPro" id="IPR013602">
    <property type="entry name" value="Dynein_heavy_linker"/>
</dbReference>
<dbReference type="InterPro" id="IPR042219">
    <property type="entry name" value="AAA_lid_11_sf"/>
</dbReference>
<dbReference type="InterPro" id="IPR024317">
    <property type="entry name" value="Dynein_heavy_chain_D4_dom"/>
</dbReference>
<keyword evidence="4" id="KW-0493">Microtubule</keyword>
<evidence type="ECO:0000256" key="4">
    <source>
        <dbReference type="ARBA" id="ARBA00022701"/>
    </source>
</evidence>
<reference evidence="17" key="1">
    <citation type="journal article" date="2020" name="Gigascience">
        <title>An improved pig reference genome sequence to enable pig genetics and genomics research.</title>
        <authorList>
            <person name="Warr A."/>
            <person name="Affara N."/>
            <person name="Aken B."/>
            <person name="Beiki H."/>
            <person name="Bickhart D.M."/>
            <person name="Billis K."/>
            <person name="Chow W."/>
            <person name="Eory L."/>
            <person name="Finlayson H.A."/>
            <person name="Flicek P."/>
            <person name="Giron C.G."/>
            <person name="Griffin D.K."/>
            <person name="Hall R."/>
            <person name="Hannum G."/>
            <person name="Hourlier T."/>
            <person name="Howe K."/>
            <person name="Hume D.A."/>
            <person name="Izuogu O."/>
            <person name="Kim K."/>
            <person name="Koren S."/>
            <person name="Liu H."/>
            <person name="Manchanda N."/>
            <person name="Martin F.J."/>
            <person name="Nonneman D.J."/>
            <person name="O'Connor R.E."/>
            <person name="Phillippy A.M."/>
            <person name="Rohrer G.A."/>
            <person name="Rosen B.D."/>
            <person name="Rund L.A."/>
            <person name="Sargent C.A."/>
            <person name="Schook L.B."/>
            <person name="Schroeder S.G."/>
            <person name="Schwartz A.S."/>
            <person name="Skinner B.M."/>
            <person name="Talbot R."/>
            <person name="Tseng E."/>
            <person name="Tuggle C.K."/>
            <person name="Watson M."/>
            <person name="Smith T.P.L."/>
            <person name="Archibald A.L."/>
        </authorList>
    </citation>
    <scope>NUCLEOTIDE SEQUENCE [LARGE SCALE GENOMIC DNA]</scope>
    <source>
        <strain evidence="17">Duroc</strain>
    </source>
</reference>
<keyword evidence="18" id="KW-1185">Reference proteome</keyword>
<dbReference type="InterPro" id="IPR035699">
    <property type="entry name" value="AAA_6"/>
</dbReference>
<dbReference type="InterPro" id="IPR041658">
    <property type="entry name" value="AAA_lid_11"/>
</dbReference>
<dbReference type="Pfam" id="PF12781">
    <property type="entry name" value="AAA_9"/>
    <property type="match status" value="1"/>
</dbReference>
<evidence type="ECO:0000256" key="6">
    <source>
        <dbReference type="ARBA" id="ARBA00022840"/>
    </source>
</evidence>
<evidence type="ECO:0000256" key="8">
    <source>
        <dbReference type="ARBA" id="ARBA00023054"/>
    </source>
</evidence>
<proteinExistence type="inferred from homology"/>
<dbReference type="FunFam" id="1.20.920.20:FF:000006">
    <property type="entry name" value="Dynein, axonemal, heavy chain 6"/>
    <property type="match status" value="1"/>
</dbReference>
<keyword evidence="14" id="KW-0812">Transmembrane</keyword>
<dbReference type="GO" id="GO:0045505">
    <property type="term" value="F:dynein intermediate chain binding"/>
    <property type="evidence" value="ECO:0007669"/>
    <property type="project" value="InterPro"/>
</dbReference>
<evidence type="ECO:0000256" key="14">
    <source>
        <dbReference type="SAM" id="Phobius"/>
    </source>
</evidence>
<dbReference type="InterPro" id="IPR035706">
    <property type="entry name" value="AAA_9"/>
</dbReference>
<dbReference type="FunFam" id="1.20.920.30:FF:000002">
    <property type="entry name" value="Dynein axonemal heavy chain 3"/>
    <property type="match status" value="1"/>
</dbReference>
<evidence type="ECO:0000256" key="9">
    <source>
        <dbReference type="ARBA" id="ARBA00023069"/>
    </source>
</evidence>
<evidence type="ECO:0000256" key="1">
    <source>
        <dbReference type="ARBA" id="ARBA00004430"/>
    </source>
</evidence>
<dbReference type="GO" id="GO:0030286">
    <property type="term" value="C:dynein complex"/>
    <property type="evidence" value="ECO:0007669"/>
    <property type="project" value="UniProtKB-KW"/>
</dbReference>
<keyword evidence="14" id="KW-0472">Membrane</keyword>
<dbReference type="Pfam" id="PF18198">
    <property type="entry name" value="AAA_lid_11"/>
    <property type="match status" value="1"/>
</dbReference>
<keyword evidence="3" id="KW-0963">Cytoplasm</keyword>
<evidence type="ECO:0000259" key="16">
    <source>
        <dbReference type="SMART" id="SM00382"/>
    </source>
</evidence>
<dbReference type="InterPro" id="IPR043157">
    <property type="entry name" value="Dynein_AAA1S"/>
</dbReference>
<dbReference type="Proteomes" id="UP000008227">
    <property type="component" value="Chromosome 13"/>
</dbReference>
<reference evidence="17" key="3">
    <citation type="submission" date="2025-09" db="UniProtKB">
        <authorList>
            <consortium name="Ensembl"/>
        </authorList>
    </citation>
    <scope>IDENTIFICATION</scope>
</reference>
<dbReference type="Gene3D" id="1.10.472.130">
    <property type="match status" value="1"/>
</dbReference>
<feature type="domain" description="AAA+ ATPase" evidence="16">
    <location>
        <begin position="1064"/>
        <end position="1212"/>
    </location>
</feature>
<keyword evidence="10" id="KW-0505">Motor protein</keyword>
<dbReference type="InterPro" id="IPR041589">
    <property type="entry name" value="DNAH3_AAA_lid_1"/>
</dbReference>
<dbReference type="Pfam" id="PF12777">
    <property type="entry name" value="MT"/>
    <property type="match status" value="1"/>
</dbReference>
<dbReference type="InterPro" id="IPR003593">
    <property type="entry name" value="AAA+_ATPase"/>
</dbReference>
<dbReference type="GO" id="GO:0051959">
    <property type="term" value="F:dynein light intermediate chain binding"/>
    <property type="evidence" value="ECO:0007669"/>
    <property type="project" value="InterPro"/>
</dbReference>
<dbReference type="Gene3D" id="1.10.8.720">
    <property type="entry name" value="Region D6 of dynein motor"/>
    <property type="match status" value="1"/>
</dbReference>
<gene>
    <name evidence="17" type="primary">DNAH12</name>
</gene>
<dbReference type="InterPro" id="IPR042228">
    <property type="entry name" value="Dynein_linker_3"/>
</dbReference>
<dbReference type="GO" id="GO:0003341">
    <property type="term" value="P:cilium movement"/>
    <property type="evidence" value="ECO:0007669"/>
    <property type="project" value="UniProtKB-ARBA"/>
</dbReference>
<dbReference type="Gene3D" id="1.20.920.20">
    <property type="match status" value="1"/>
</dbReference>
<dbReference type="Ensembl" id="ENSSSCT00000095890.1">
    <property type="protein sequence ID" value="ENSSSCP00000076436.1"/>
    <property type="gene ID" value="ENSSSCG00000020990.4"/>
</dbReference>
<feature type="signal peptide" evidence="15">
    <location>
        <begin position="1"/>
        <end position="18"/>
    </location>
</feature>
<dbReference type="Gene3D" id="1.20.140.100">
    <property type="entry name" value="Dynein heavy chain, N-terminal domain 2"/>
    <property type="match status" value="1"/>
</dbReference>
<dbReference type="FunFam" id="3.40.50.300:FF:005585">
    <property type="entry name" value="Predicted protein"/>
    <property type="match status" value="1"/>
</dbReference>